<dbReference type="EMBL" id="BSPC01000011">
    <property type="protein sequence ID" value="GLS18378.1"/>
    <property type="molecule type" value="Genomic_DNA"/>
</dbReference>
<keyword evidence="1" id="KW-0812">Transmembrane</keyword>
<evidence type="ECO:0000313" key="2">
    <source>
        <dbReference type="EMBL" id="GLS18378.1"/>
    </source>
</evidence>
<proteinExistence type="predicted"/>
<evidence type="ECO:0000313" key="3">
    <source>
        <dbReference type="Proteomes" id="UP001156882"/>
    </source>
</evidence>
<reference evidence="3" key="1">
    <citation type="journal article" date="2019" name="Int. J. Syst. Evol. Microbiol.">
        <title>The Global Catalogue of Microorganisms (GCM) 10K type strain sequencing project: providing services to taxonomists for standard genome sequencing and annotation.</title>
        <authorList>
            <consortium name="The Broad Institute Genomics Platform"/>
            <consortium name="The Broad Institute Genome Sequencing Center for Infectious Disease"/>
            <person name="Wu L."/>
            <person name="Ma J."/>
        </authorList>
    </citation>
    <scope>NUCLEOTIDE SEQUENCE [LARGE SCALE GENOMIC DNA]</scope>
    <source>
        <strain evidence="3">NBRC 101365</strain>
    </source>
</reference>
<keyword evidence="3" id="KW-1185">Reference proteome</keyword>
<keyword evidence="1" id="KW-0472">Membrane</keyword>
<comment type="caution">
    <text evidence="2">The sequence shown here is derived from an EMBL/GenBank/DDBJ whole genome shotgun (WGS) entry which is preliminary data.</text>
</comment>
<accession>A0ABQ6CDD7</accession>
<gene>
    <name evidence="2" type="ORF">GCM10007874_13950</name>
</gene>
<feature type="transmembrane region" description="Helical" evidence="1">
    <location>
        <begin position="32"/>
        <end position="54"/>
    </location>
</feature>
<dbReference type="Proteomes" id="UP001156882">
    <property type="component" value="Unassembled WGS sequence"/>
</dbReference>
<keyword evidence="1" id="KW-1133">Transmembrane helix</keyword>
<evidence type="ECO:0000256" key="1">
    <source>
        <dbReference type="SAM" id="Phobius"/>
    </source>
</evidence>
<name>A0ABQ6CDD7_9HYPH</name>
<protein>
    <submittedName>
        <fullName evidence="2">Uncharacterized protein</fullName>
    </submittedName>
</protein>
<sequence length="56" mass="6159">MTLDFVELSGFMIERMHWTLKGGIAAGDKAQFWVGLVLAVATAILLFASFLDLVMI</sequence>
<dbReference type="RefSeq" id="WP_284311190.1">
    <property type="nucleotide sequence ID" value="NZ_BSPC01000011.1"/>
</dbReference>
<organism evidence="2 3">
    <name type="scientific">Labrys miyagiensis</name>
    <dbReference type="NCBI Taxonomy" id="346912"/>
    <lineage>
        <taxon>Bacteria</taxon>
        <taxon>Pseudomonadati</taxon>
        <taxon>Pseudomonadota</taxon>
        <taxon>Alphaproteobacteria</taxon>
        <taxon>Hyphomicrobiales</taxon>
        <taxon>Xanthobacteraceae</taxon>
        <taxon>Labrys</taxon>
    </lineage>
</organism>